<evidence type="ECO:0000313" key="3">
    <source>
        <dbReference type="Proteomes" id="UP001597326"/>
    </source>
</evidence>
<dbReference type="EMBL" id="JBHUFZ010000021">
    <property type="protein sequence ID" value="MFD1890503.1"/>
    <property type="molecule type" value="Genomic_DNA"/>
</dbReference>
<organism evidence="2 3">
    <name type="scientific">Luteococcus peritonei</name>
    <dbReference type="NCBI Taxonomy" id="88874"/>
    <lineage>
        <taxon>Bacteria</taxon>
        <taxon>Bacillati</taxon>
        <taxon>Actinomycetota</taxon>
        <taxon>Actinomycetes</taxon>
        <taxon>Propionibacteriales</taxon>
        <taxon>Propionibacteriaceae</taxon>
        <taxon>Luteococcus</taxon>
    </lineage>
</organism>
<dbReference type="RefSeq" id="WP_343873618.1">
    <property type="nucleotide sequence ID" value="NZ_BAAAIX010000018.1"/>
</dbReference>
<keyword evidence="1" id="KW-0812">Transmembrane</keyword>
<keyword evidence="1" id="KW-0472">Membrane</keyword>
<accession>A0ABW4RVZ6</accession>
<keyword evidence="3" id="KW-1185">Reference proteome</keyword>
<sequence>MVAVLRLDDQVVVRVVWPVVRTTGAEAALVDVAGRVAGRVCAAVALRDFVVAFVVVRAFVVALAVRALVTLPARCCTVWPRCWAVWR</sequence>
<name>A0ABW4RVZ6_9ACTN</name>
<keyword evidence="1" id="KW-1133">Transmembrane helix</keyword>
<gene>
    <name evidence="2" type="ORF">ACFSCS_09980</name>
</gene>
<dbReference type="Proteomes" id="UP001597326">
    <property type="component" value="Unassembled WGS sequence"/>
</dbReference>
<proteinExistence type="predicted"/>
<evidence type="ECO:0000313" key="2">
    <source>
        <dbReference type="EMBL" id="MFD1890503.1"/>
    </source>
</evidence>
<reference evidence="3" key="1">
    <citation type="journal article" date="2019" name="Int. J. Syst. Evol. Microbiol.">
        <title>The Global Catalogue of Microorganisms (GCM) 10K type strain sequencing project: providing services to taxonomists for standard genome sequencing and annotation.</title>
        <authorList>
            <consortium name="The Broad Institute Genomics Platform"/>
            <consortium name="The Broad Institute Genome Sequencing Center for Infectious Disease"/>
            <person name="Wu L."/>
            <person name="Ma J."/>
        </authorList>
    </citation>
    <scope>NUCLEOTIDE SEQUENCE [LARGE SCALE GENOMIC DNA]</scope>
    <source>
        <strain evidence="3">CAIM 431</strain>
    </source>
</reference>
<protein>
    <submittedName>
        <fullName evidence="2">Uncharacterized protein</fullName>
    </submittedName>
</protein>
<comment type="caution">
    <text evidence="2">The sequence shown here is derived from an EMBL/GenBank/DDBJ whole genome shotgun (WGS) entry which is preliminary data.</text>
</comment>
<feature type="transmembrane region" description="Helical" evidence="1">
    <location>
        <begin position="49"/>
        <end position="69"/>
    </location>
</feature>
<evidence type="ECO:0000256" key="1">
    <source>
        <dbReference type="SAM" id="Phobius"/>
    </source>
</evidence>